<evidence type="ECO:0000313" key="3">
    <source>
        <dbReference type="RefSeq" id="XP_038972874.1"/>
    </source>
</evidence>
<protein>
    <submittedName>
        <fullName evidence="3">Cysteine-tryptophan domain-containing zinc finger protein 3-like isoform X1</fullName>
    </submittedName>
</protein>
<sequence length="305" mass="34057">MSHEDFNGPMFGEYGTFLPVYVRHPSASTRSRDQACPASNLPRKEVGYGDYNTRHDPHILKLGAAGEYGHEQKSDDTTTSSDISYYPADCFDGSLVGFTLYEARNLRSSADRLKANGDEVEISEIYLHAGLKFLKGACLLECLTIPITRPRNAPVTFRSYNDAANLFKYCAETNEKNGKTEVAALAYKCMEVAYLRVAFALQHVCSSSQSTLYKGDTRMSWNFEPKNYNASHLKQLLSIPLHATAAMDASMRSRRALEHAIKHHSCTDGHETGSLSSVKKALDFSFYDVEEFVRLITFSLKNVGM</sequence>
<dbReference type="KEGG" id="pda:103705593"/>
<name>A0A8B8ZMR1_PHODC</name>
<feature type="domain" description="CWZF3/5/7 THD" evidence="1">
    <location>
        <begin position="92"/>
        <end position="201"/>
    </location>
</feature>
<dbReference type="Pfam" id="PF24756">
    <property type="entry name" value="THD_CWZF3-5-7"/>
    <property type="match status" value="2"/>
</dbReference>
<dbReference type="RefSeq" id="XP_038972874.1">
    <property type="nucleotide sequence ID" value="XM_039116946.1"/>
</dbReference>
<accession>A0A8B8ZMR1</accession>
<dbReference type="OrthoDB" id="757982at2759"/>
<evidence type="ECO:0000313" key="2">
    <source>
        <dbReference type="Proteomes" id="UP000228380"/>
    </source>
</evidence>
<keyword evidence="2" id="KW-1185">Reference proteome</keyword>
<organism evidence="2 3">
    <name type="scientific">Phoenix dactylifera</name>
    <name type="common">Date palm</name>
    <dbReference type="NCBI Taxonomy" id="42345"/>
    <lineage>
        <taxon>Eukaryota</taxon>
        <taxon>Viridiplantae</taxon>
        <taxon>Streptophyta</taxon>
        <taxon>Embryophyta</taxon>
        <taxon>Tracheophyta</taxon>
        <taxon>Spermatophyta</taxon>
        <taxon>Magnoliopsida</taxon>
        <taxon>Liliopsida</taxon>
        <taxon>Arecaceae</taxon>
        <taxon>Coryphoideae</taxon>
        <taxon>Phoeniceae</taxon>
        <taxon>Phoenix</taxon>
    </lineage>
</organism>
<dbReference type="InterPro" id="IPR056406">
    <property type="entry name" value="THD_CWZF3/5/7"/>
</dbReference>
<dbReference type="PANTHER" id="PTHR46524:SF7">
    <property type="entry name" value="CW-TYPE ZINC FINGER"/>
    <property type="match status" value="1"/>
</dbReference>
<proteinExistence type="predicted"/>
<feature type="domain" description="CWZF3/5/7 THD" evidence="1">
    <location>
        <begin position="229"/>
        <end position="303"/>
    </location>
</feature>
<dbReference type="InterPro" id="IPR055300">
    <property type="entry name" value="CWZF3/5/7"/>
</dbReference>
<reference evidence="3" key="1">
    <citation type="submission" date="2025-08" db="UniProtKB">
        <authorList>
            <consortium name="RefSeq"/>
        </authorList>
    </citation>
    <scope>IDENTIFICATION</scope>
    <source>
        <tissue evidence="3">Young leaves</tissue>
    </source>
</reference>
<dbReference type="GeneID" id="103705593"/>
<dbReference type="PANTHER" id="PTHR46524">
    <property type="entry name" value="CW-TYPE ZINC FINGER"/>
    <property type="match status" value="1"/>
</dbReference>
<dbReference type="Proteomes" id="UP000228380">
    <property type="component" value="Unplaced"/>
</dbReference>
<evidence type="ECO:0000259" key="1">
    <source>
        <dbReference type="Pfam" id="PF24756"/>
    </source>
</evidence>
<dbReference type="AlphaFoldDB" id="A0A8B8ZMR1"/>
<gene>
    <name evidence="3" type="primary">LOC103705593</name>
</gene>